<evidence type="ECO:0008006" key="4">
    <source>
        <dbReference type="Google" id="ProtNLM"/>
    </source>
</evidence>
<dbReference type="Proteomes" id="UP000247555">
    <property type="component" value="Unassembled WGS sequence"/>
</dbReference>
<proteinExistence type="predicted"/>
<evidence type="ECO:0000313" key="2">
    <source>
        <dbReference type="EMBL" id="PXX77034.1"/>
    </source>
</evidence>
<reference evidence="2 3" key="1">
    <citation type="submission" date="2018-05" db="EMBL/GenBank/DDBJ databases">
        <title>Genomic Encyclopedia of Type Strains, Phase IV (KMG-IV): sequencing the most valuable type-strain genomes for metagenomic binning, comparative biology and taxonomic classification.</title>
        <authorList>
            <person name="Goeker M."/>
        </authorList>
    </citation>
    <scope>NUCLEOTIDE SEQUENCE [LARGE SCALE GENOMIC DNA]</scope>
    <source>
        <strain evidence="2 3">DSM 29661</strain>
    </source>
</reference>
<name>A0A318KFV7_9NEIS</name>
<protein>
    <recommendedName>
        <fullName evidence="4">Tetratricopeptide repeat protein</fullName>
    </recommendedName>
</protein>
<dbReference type="EMBL" id="QJKI01000019">
    <property type="protein sequence ID" value="PXX77034.1"/>
    <property type="molecule type" value="Genomic_DNA"/>
</dbReference>
<dbReference type="OrthoDB" id="9864404at2"/>
<comment type="caution">
    <text evidence="2">The sequence shown here is derived from an EMBL/GenBank/DDBJ whole genome shotgun (WGS) entry which is preliminary data.</text>
</comment>
<sequence>MALRINPRRPHLAAAALLALWLAACAGGPSHPLAQHDAFRQGELANRQARAALARGELSSARQLTEQARQHYQRLDARERVIDCELQLATLALRQNDLAGVRAALARLADWQLTPEQQRALAERHISLALREQQAARAADWLKQARAACAAPCARAATLDVFAARIAAARQDLDSARQLAEQALAGARDDSERAAAHRLLAEWTPANAPRAALSHYLAALEFDQREGYSAGLAQDLAGAAAASQALGDARAAREYRQRAEAVNAAMRAAAGR</sequence>
<evidence type="ECO:0000313" key="3">
    <source>
        <dbReference type="Proteomes" id="UP000247555"/>
    </source>
</evidence>
<accession>A0A318KFV7</accession>
<dbReference type="PROSITE" id="PS51257">
    <property type="entry name" value="PROKAR_LIPOPROTEIN"/>
    <property type="match status" value="1"/>
</dbReference>
<dbReference type="RefSeq" id="WP_110391518.1">
    <property type="nucleotide sequence ID" value="NZ_QJKI01000019.1"/>
</dbReference>
<dbReference type="AlphaFoldDB" id="A0A318KFV7"/>
<keyword evidence="3" id="KW-1185">Reference proteome</keyword>
<feature type="signal peptide" evidence="1">
    <location>
        <begin position="1"/>
        <end position="26"/>
    </location>
</feature>
<organism evidence="2 3">
    <name type="scientific">Rivihabitans pingtungensis</name>
    <dbReference type="NCBI Taxonomy" id="1054498"/>
    <lineage>
        <taxon>Bacteria</taxon>
        <taxon>Pseudomonadati</taxon>
        <taxon>Pseudomonadota</taxon>
        <taxon>Betaproteobacteria</taxon>
        <taxon>Neisseriales</taxon>
        <taxon>Aquaspirillaceae</taxon>
        <taxon>Rivihabitans</taxon>
    </lineage>
</organism>
<keyword evidence="1" id="KW-0732">Signal</keyword>
<evidence type="ECO:0000256" key="1">
    <source>
        <dbReference type="SAM" id="SignalP"/>
    </source>
</evidence>
<gene>
    <name evidence="2" type="ORF">DFR34_11935</name>
</gene>
<feature type="chain" id="PRO_5016359344" description="Tetratricopeptide repeat protein" evidence="1">
    <location>
        <begin position="27"/>
        <end position="272"/>
    </location>
</feature>